<evidence type="ECO:0000313" key="2">
    <source>
        <dbReference type="Proteomes" id="UP001324380"/>
    </source>
</evidence>
<evidence type="ECO:0000313" key="1">
    <source>
        <dbReference type="EMBL" id="WPU92171.1"/>
    </source>
</evidence>
<sequence length="151" mass="17069">MISEIEQETSDIDWFFTNGKEIGFVASSGGKLPNSISNKSLDEIKLLVDYFRSLPQKSEVSINPNLNQFIIPGTNKKSYLSYFIEMTEKGLFSFDKSVSNRFSDTNYHLVTKPMDPFQISDLPLEILKILTKTTIKGDIGLNLNVACFDNQ</sequence>
<keyword evidence="2" id="KW-1185">Reference proteome</keyword>
<dbReference type="EMBL" id="CP139558">
    <property type="protein sequence ID" value="WPU92171.1"/>
    <property type="molecule type" value="Genomic_DNA"/>
</dbReference>
<dbReference type="Proteomes" id="UP001324380">
    <property type="component" value="Chromosome"/>
</dbReference>
<accession>A0ABZ0TG59</accession>
<name>A0ABZ0TG59_9SPHI</name>
<dbReference type="RefSeq" id="WP_321561336.1">
    <property type="nucleotide sequence ID" value="NZ_CP139558.1"/>
</dbReference>
<reference evidence="1 2" key="1">
    <citation type="submission" date="2023-11" db="EMBL/GenBank/DDBJ databases">
        <title>Analysis of the Genomes of Mucilaginibacter gossypii cycad 4 and M. sabulilitoris SNA2: microbes with the potential for plant growth promotion.</title>
        <authorList>
            <person name="Hirsch A.M."/>
            <person name="Humm E."/>
            <person name="Rubbi M."/>
            <person name="Del Vecchio G."/>
            <person name="Ha S.M."/>
            <person name="Pellegrini M."/>
            <person name="Gunsalus R.P."/>
        </authorList>
    </citation>
    <scope>NUCLEOTIDE SEQUENCE [LARGE SCALE GENOMIC DNA]</scope>
    <source>
        <strain evidence="1 2">SNA2</strain>
    </source>
</reference>
<proteinExistence type="predicted"/>
<gene>
    <name evidence="1" type="ORF">SNE25_22885</name>
</gene>
<protein>
    <submittedName>
        <fullName evidence="1">Uncharacterized protein</fullName>
    </submittedName>
</protein>
<organism evidence="1 2">
    <name type="scientific">Mucilaginibacter sabulilitoris</name>
    <dbReference type="NCBI Taxonomy" id="1173583"/>
    <lineage>
        <taxon>Bacteria</taxon>
        <taxon>Pseudomonadati</taxon>
        <taxon>Bacteroidota</taxon>
        <taxon>Sphingobacteriia</taxon>
        <taxon>Sphingobacteriales</taxon>
        <taxon>Sphingobacteriaceae</taxon>
        <taxon>Mucilaginibacter</taxon>
    </lineage>
</organism>